<organism evidence="4 5">
    <name type="scientific">Buddleja alternifolia</name>
    <dbReference type="NCBI Taxonomy" id="168488"/>
    <lineage>
        <taxon>Eukaryota</taxon>
        <taxon>Viridiplantae</taxon>
        <taxon>Streptophyta</taxon>
        <taxon>Embryophyta</taxon>
        <taxon>Tracheophyta</taxon>
        <taxon>Spermatophyta</taxon>
        <taxon>Magnoliopsida</taxon>
        <taxon>eudicotyledons</taxon>
        <taxon>Gunneridae</taxon>
        <taxon>Pentapetalae</taxon>
        <taxon>asterids</taxon>
        <taxon>lamiids</taxon>
        <taxon>Lamiales</taxon>
        <taxon>Scrophulariaceae</taxon>
        <taxon>Buddlejeae</taxon>
        <taxon>Buddleja</taxon>
    </lineage>
</organism>
<proteinExistence type="inferred from homology"/>
<feature type="region of interest" description="Disordered" evidence="2">
    <location>
        <begin position="16"/>
        <end position="37"/>
    </location>
</feature>
<name>A0AAV6YA44_9LAMI</name>
<dbReference type="SUPFAM" id="SSF53474">
    <property type="entry name" value="alpha/beta-Hydrolases"/>
    <property type="match status" value="1"/>
</dbReference>
<dbReference type="InterPro" id="IPR050466">
    <property type="entry name" value="Carboxylest/Gibb_receptor"/>
</dbReference>
<evidence type="ECO:0000313" key="4">
    <source>
        <dbReference type="EMBL" id="KAG8391724.1"/>
    </source>
</evidence>
<dbReference type="GO" id="GO:0016787">
    <property type="term" value="F:hydrolase activity"/>
    <property type="evidence" value="ECO:0007669"/>
    <property type="project" value="InterPro"/>
</dbReference>
<dbReference type="PANTHER" id="PTHR23024:SF113">
    <property type="entry name" value="CARBOXYLESTERASE 8-RELATED"/>
    <property type="match status" value="1"/>
</dbReference>
<dbReference type="InterPro" id="IPR029058">
    <property type="entry name" value="AB_hydrolase_fold"/>
</dbReference>
<comment type="similarity">
    <text evidence="1">Belongs to the 'GDXG' lipolytic enzyme family.</text>
</comment>
<evidence type="ECO:0000259" key="3">
    <source>
        <dbReference type="Pfam" id="PF07859"/>
    </source>
</evidence>
<dbReference type="Gene3D" id="3.40.50.1820">
    <property type="entry name" value="alpha/beta hydrolase"/>
    <property type="match status" value="1"/>
</dbReference>
<dbReference type="PANTHER" id="PTHR23024">
    <property type="entry name" value="ARYLACETAMIDE DEACETYLASE"/>
    <property type="match status" value="1"/>
</dbReference>
<protein>
    <recommendedName>
        <fullName evidence="3">Alpha/beta hydrolase fold-3 domain-containing protein</fullName>
    </recommendedName>
</protein>
<reference evidence="4" key="1">
    <citation type="submission" date="2019-10" db="EMBL/GenBank/DDBJ databases">
        <authorList>
            <person name="Zhang R."/>
            <person name="Pan Y."/>
            <person name="Wang J."/>
            <person name="Ma R."/>
            <person name="Yu S."/>
        </authorList>
    </citation>
    <scope>NUCLEOTIDE SEQUENCE</scope>
    <source>
        <strain evidence="4">LA-IB0</strain>
        <tissue evidence="4">Leaf</tissue>
    </source>
</reference>
<evidence type="ECO:0000256" key="1">
    <source>
        <dbReference type="ARBA" id="ARBA00010515"/>
    </source>
</evidence>
<gene>
    <name evidence="4" type="ORF">BUALT_Bualt01G0216900</name>
</gene>
<evidence type="ECO:0000256" key="2">
    <source>
        <dbReference type="SAM" id="MobiDB-lite"/>
    </source>
</evidence>
<evidence type="ECO:0000313" key="5">
    <source>
        <dbReference type="Proteomes" id="UP000826271"/>
    </source>
</evidence>
<dbReference type="EMBL" id="WHWC01000001">
    <property type="protein sequence ID" value="KAG8391724.1"/>
    <property type="molecule type" value="Genomic_DNA"/>
</dbReference>
<sequence length="325" mass="35625">MEEGYKFLKLVPNPDGSLTRLSSNPTRPAVPSPDPAKPVTTKFAFSKDISLNPTNNTFIRLFRPRNPPAATKLPLIIHFHGGGFVLFSTASVFSHEACNRIAAHVPAVVASVDYRLAPEHRLPAAYDDAIEAITWVKNQAVLIDGGDTWMNELVDFSRVYMMGISAGANIVYHAALRAVDIDLKPIKIAGLIMHQPFFGGVERTESELKFNNDPIVALPASDLLWFLALPEGADRGHVYCDPWASGPHEAKIGRLPASVVRGCGGDPLVDWQKEFVKMLEARGRHVIARFVEGGHHAAEVFDPKFAQALYDDIKAFINPSVTAKL</sequence>
<dbReference type="Pfam" id="PF07859">
    <property type="entry name" value="Abhydrolase_3"/>
    <property type="match status" value="1"/>
</dbReference>
<feature type="domain" description="Alpha/beta hydrolase fold-3" evidence="3">
    <location>
        <begin position="76"/>
        <end position="297"/>
    </location>
</feature>
<accession>A0AAV6YA44</accession>
<dbReference type="InterPro" id="IPR013094">
    <property type="entry name" value="AB_hydrolase_3"/>
</dbReference>
<dbReference type="Proteomes" id="UP000826271">
    <property type="component" value="Unassembled WGS sequence"/>
</dbReference>
<dbReference type="AlphaFoldDB" id="A0AAV6YA44"/>
<comment type="caution">
    <text evidence="4">The sequence shown here is derived from an EMBL/GenBank/DDBJ whole genome shotgun (WGS) entry which is preliminary data.</text>
</comment>
<keyword evidence="5" id="KW-1185">Reference proteome</keyword>